<protein>
    <submittedName>
        <fullName evidence="2">Uncharacterized protein</fullName>
    </submittedName>
</protein>
<accession>A0A108T206</accession>
<comment type="caution">
    <text evidence="2">The sequence shown here is derived from an EMBL/GenBank/DDBJ whole genome shotgun (WGS) entry which is preliminary data.</text>
</comment>
<evidence type="ECO:0000256" key="1">
    <source>
        <dbReference type="SAM" id="Coils"/>
    </source>
</evidence>
<dbReference type="EMBL" id="LRGC01000027">
    <property type="protein sequence ID" value="KWR51886.1"/>
    <property type="molecule type" value="Genomic_DNA"/>
</dbReference>
<sequence>MNKERKGRFNDVINLLEDAKGELEDILNEEQDAYDSLSDGLQMSSRGEKMQEYIDLTDDCIGKINVVIDFVEREIVKKN</sequence>
<dbReference type="PATRIC" id="fig|46506.5.peg.3362"/>
<evidence type="ECO:0000313" key="2">
    <source>
        <dbReference type="EMBL" id="KWR51886.1"/>
    </source>
</evidence>
<proteinExistence type="predicted"/>
<organism evidence="2 3">
    <name type="scientific">Bacteroides stercoris</name>
    <dbReference type="NCBI Taxonomy" id="46506"/>
    <lineage>
        <taxon>Bacteria</taxon>
        <taxon>Pseudomonadati</taxon>
        <taxon>Bacteroidota</taxon>
        <taxon>Bacteroidia</taxon>
        <taxon>Bacteroidales</taxon>
        <taxon>Bacteroidaceae</taxon>
        <taxon>Bacteroides</taxon>
    </lineage>
</organism>
<evidence type="ECO:0000313" key="3">
    <source>
        <dbReference type="Proteomes" id="UP000056419"/>
    </source>
</evidence>
<keyword evidence="3" id="KW-1185">Reference proteome</keyword>
<dbReference type="RefSeq" id="WP_060386649.1">
    <property type="nucleotide sequence ID" value="NZ_JADNNX010000018.1"/>
</dbReference>
<name>A0A108T206_BACSE</name>
<dbReference type="Proteomes" id="UP000056419">
    <property type="component" value="Unassembled WGS sequence"/>
</dbReference>
<dbReference type="STRING" id="46506.AA415_03127"/>
<reference evidence="2 3" key="1">
    <citation type="journal article" date="2016" name="BMC Genomics">
        <title>Type VI secretion systems of human gut Bacteroidales segregate into three genetic architectures, two of which are contained on mobile genetic elements.</title>
        <authorList>
            <person name="Coyne M.J."/>
            <person name="Roelofs K.G."/>
            <person name="Comstock L.E."/>
        </authorList>
    </citation>
    <scope>NUCLEOTIDE SEQUENCE [LARGE SCALE GENOMIC DNA]</scope>
    <source>
        <strain evidence="2 3">CL09T03C01</strain>
    </source>
</reference>
<dbReference type="AlphaFoldDB" id="A0A108T206"/>
<gene>
    <name evidence="2" type="ORF">AA415_03127</name>
</gene>
<feature type="coiled-coil region" evidence="1">
    <location>
        <begin position="9"/>
        <end position="36"/>
    </location>
</feature>
<keyword evidence="1" id="KW-0175">Coiled coil</keyword>